<keyword evidence="3" id="KW-0804">Transcription</keyword>
<name>A0A4R1RVR6_HYDET</name>
<evidence type="ECO:0000259" key="4">
    <source>
        <dbReference type="PROSITE" id="PS50949"/>
    </source>
</evidence>
<dbReference type="Gene3D" id="1.20.120.530">
    <property type="entry name" value="GntR ligand-binding domain-like"/>
    <property type="match status" value="1"/>
</dbReference>
<feature type="domain" description="HTH gntR-type" evidence="4">
    <location>
        <begin position="10"/>
        <end position="77"/>
    </location>
</feature>
<dbReference type="InterPro" id="IPR011711">
    <property type="entry name" value="GntR_C"/>
</dbReference>
<dbReference type="PANTHER" id="PTHR43537">
    <property type="entry name" value="TRANSCRIPTIONAL REGULATOR, GNTR FAMILY"/>
    <property type="match status" value="1"/>
</dbReference>
<keyword evidence="6" id="KW-1185">Reference proteome</keyword>
<comment type="caution">
    <text evidence="5">The sequence shown here is derived from an EMBL/GenBank/DDBJ whole genome shotgun (WGS) entry which is preliminary data.</text>
</comment>
<dbReference type="Pfam" id="PF07729">
    <property type="entry name" value="FCD"/>
    <property type="match status" value="1"/>
</dbReference>
<dbReference type="InterPro" id="IPR036388">
    <property type="entry name" value="WH-like_DNA-bd_sf"/>
</dbReference>
<proteinExistence type="predicted"/>
<accession>A0A4R1RVR6</accession>
<sequence>MTVFNPPKSNLLHIEVINAIINAIVSGSLKPGDRIIEQHIAEQMQISRAPVREAIRELVAQDIIKFLPRKGAYIAPLNPKNVQEVYLLRSCLEGLAARLATEWLTEADLNQLYLLNFKMGEATLKNDALAFIESDLAFHDLICHRCDHAQLIKMLEGVRVQTRLYMIMSKWNLVAHSQLNREMNAHQPILDAFRERNPEAAEQTIRAHIITSGNLLLEYLAGDEEKENPEKEPDESRL</sequence>
<dbReference type="AlphaFoldDB" id="A0A4R1RVR6"/>
<reference evidence="5 6" key="1">
    <citation type="submission" date="2019-03" db="EMBL/GenBank/DDBJ databases">
        <title>Genomic Encyclopedia of Type Strains, Phase IV (KMG-IV): sequencing the most valuable type-strain genomes for metagenomic binning, comparative biology and taxonomic classification.</title>
        <authorList>
            <person name="Goeker M."/>
        </authorList>
    </citation>
    <scope>NUCLEOTIDE SEQUENCE [LARGE SCALE GENOMIC DNA]</scope>
    <source>
        <strain evidence="5 6">LX-B</strain>
    </source>
</reference>
<dbReference type="CDD" id="cd07377">
    <property type="entry name" value="WHTH_GntR"/>
    <property type="match status" value="1"/>
</dbReference>
<protein>
    <submittedName>
        <fullName evidence="5">DNA-binding GntR family transcriptional regulator</fullName>
    </submittedName>
</protein>
<evidence type="ECO:0000313" key="6">
    <source>
        <dbReference type="Proteomes" id="UP000295008"/>
    </source>
</evidence>
<dbReference type="InterPro" id="IPR036390">
    <property type="entry name" value="WH_DNA-bd_sf"/>
</dbReference>
<dbReference type="GO" id="GO:0003700">
    <property type="term" value="F:DNA-binding transcription factor activity"/>
    <property type="evidence" value="ECO:0007669"/>
    <property type="project" value="InterPro"/>
</dbReference>
<evidence type="ECO:0000256" key="1">
    <source>
        <dbReference type="ARBA" id="ARBA00023015"/>
    </source>
</evidence>
<keyword evidence="2 5" id="KW-0238">DNA-binding</keyword>
<dbReference type="SMART" id="SM00895">
    <property type="entry name" value="FCD"/>
    <property type="match status" value="1"/>
</dbReference>
<dbReference type="InterPro" id="IPR000524">
    <property type="entry name" value="Tscrpt_reg_HTH_GntR"/>
</dbReference>
<dbReference type="Proteomes" id="UP000295008">
    <property type="component" value="Unassembled WGS sequence"/>
</dbReference>
<dbReference type="SMART" id="SM00345">
    <property type="entry name" value="HTH_GNTR"/>
    <property type="match status" value="1"/>
</dbReference>
<dbReference type="EMBL" id="SLUN01000010">
    <property type="protein sequence ID" value="TCL70042.1"/>
    <property type="molecule type" value="Genomic_DNA"/>
</dbReference>
<dbReference type="PROSITE" id="PS50949">
    <property type="entry name" value="HTH_GNTR"/>
    <property type="match status" value="1"/>
</dbReference>
<dbReference type="RefSeq" id="WP_132014132.1">
    <property type="nucleotide sequence ID" value="NZ_SLUN01000010.1"/>
</dbReference>
<evidence type="ECO:0000256" key="2">
    <source>
        <dbReference type="ARBA" id="ARBA00023125"/>
    </source>
</evidence>
<dbReference type="Pfam" id="PF00392">
    <property type="entry name" value="GntR"/>
    <property type="match status" value="1"/>
</dbReference>
<dbReference type="SUPFAM" id="SSF46785">
    <property type="entry name" value="Winged helix' DNA-binding domain"/>
    <property type="match status" value="1"/>
</dbReference>
<dbReference type="InterPro" id="IPR008920">
    <property type="entry name" value="TF_FadR/GntR_C"/>
</dbReference>
<evidence type="ECO:0000256" key="3">
    <source>
        <dbReference type="ARBA" id="ARBA00023163"/>
    </source>
</evidence>
<evidence type="ECO:0000313" key="5">
    <source>
        <dbReference type="EMBL" id="TCL70042.1"/>
    </source>
</evidence>
<dbReference type="GO" id="GO:0003677">
    <property type="term" value="F:DNA binding"/>
    <property type="evidence" value="ECO:0007669"/>
    <property type="project" value="UniProtKB-KW"/>
</dbReference>
<dbReference type="OrthoDB" id="2592645at2"/>
<dbReference type="Gene3D" id="1.10.10.10">
    <property type="entry name" value="Winged helix-like DNA-binding domain superfamily/Winged helix DNA-binding domain"/>
    <property type="match status" value="1"/>
</dbReference>
<keyword evidence="1" id="KW-0805">Transcription regulation</keyword>
<organism evidence="5 6">
    <name type="scientific">Hydrogenispora ethanolica</name>
    <dbReference type="NCBI Taxonomy" id="1082276"/>
    <lineage>
        <taxon>Bacteria</taxon>
        <taxon>Bacillati</taxon>
        <taxon>Bacillota</taxon>
        <taxon>Hydrogenispora</taxon>
    </lineage>
</organism>
<gene>
    <name evidence="5" type="ORF">EDC14_101031</name>
</gene>
<dbReference type="PANTHER" id="PTHR43537:SF24">
    <property type="entry name" value="GLUCONATE OPERON TRANSCRIPTIONAL REPRESSOR"/>
    <property type="match status" value="1"/>
</dbReference>
<dbReference type="SUPFAM" id="SSF48008">
    <property type="entry name" value="GntR ligand-binding domain-like"/>
    <property type="match status" value="1"/>
</dbReference>